<name>X1RSB4_9ZZZZ</name>
<reference evidence="1" key="1">
    <citation type="journal article" date="2014" name="Front. Microbiol.">
        <title>High frequency of phylogenetically diverse reductive dehalogenase-homologous genes in deep subseafloor sedimentary metagenomes.</title>
        <authorList>
            <person name="Kawai M."/>
            <person name="Futagami T."/>
            <person name="Toyoda A."/>
            <person name="Takaki Y."/>
            <person name="Nishi S."/>
            <person name="Hori S."/>
            <person name="Arai W."/>
            <person name="Tsubouchi T."/>
            <person name="Morono Y."/>
            <person name="Uchiyama I."/>
            <person name="Ito T."/>
            <person name="Fujiyama A."/>
            <person name="Inagaki F."/>
            <person name="Takami H."/>
        </authorList>
    </citation>
    <scope>NUCLEOTIDE SEQUENCE</scope>
    <source>
        <strain evidence="1">Expedition CK06-06</strain>
    </source>
</reference>
<evidence type="ECO:0000313" key="1">
    <source>
        <dbReference type="EMBL" id="GAI83528.1"/>
    </source>
</evidence>
<protein>
    <submittedName>
        <fullName evidence="1">Uncharacterized protein</fullName>
    </submittedName>
</protein>
<dbReference type="AlphaFoldDB" id="X1RSB4"/>
<comment type="caution">
    <text evidence="1">The sequence shown here is derived from an EMBL/GenBank/DDBJ whole genome shotgun (WGS) entry which is preliminary data.</text>
</comment>
<proteinExistence type="predicted"/>
<accession>X1RSB4</accession>
<dbReference type="EMBL" id="BARW01012378">
    <property type="protein sequence ID" value="GAI83528.1"/>
    <property type="molecule type" value="Genomic_DNA"/>
</dbReference>
<gene>
    <name evidence="1" type="ORF">S12H4_23340</name>
</gene>
<feature type="non-terminal residue" evidence="1">
    <location>
        <position position="1"/>
    </location>
</feature>
<organism evidence="1">
    <name type="scientific">marine sediment metagenome</name>
    <dbReference type="NCBI Taxonomy" id="412755"/>
    <lineage>
        <taxon>unclassified sequences</taxon>
        <taxon>metagenomes</taxon>
        <taxon>ecological metagenomes</taxon>
    </lineage>
</organism>
<sequence length="199" mass="19485">TIAGNVDANNGVDISGGDLTVATNTSLTGTLDVTGATTTNGIGNTGNITNTADISTATLQTSGAATLNSASVTTDASVGGDLDVTGATTLNGSVALGNAESDAVTISGTVQPGTLVTGQSAIVFDGSTVDATNRTTFNITDPTAARTINFPDRSGTVVLSGAGAMQNNLAVSTDASGQLVNAVDGQDFNVNSSLFSFSQ</sequence>